<keyword evidence="4" id="KW-1185">Reference proteome</keyword>
<evidence type="ECO:0000313" key="3">
    <source>
        <dbReference type="EMBL" id="KAF9073511.1"/>
    </source>
</evidence>
<protein>
    <submittedName>
        <fullName evidence="3">Uncharacterized protein</fullName>
    </submittedName>
</protein>
<evidence type="ECO:0000313" key="4">
    <source>
        <dbReference type="Proteomes" id="UP000772434"/>
    </source>
</evidence>
<reference evidence="3" key="1">
    <citation type="submission" date="2020-11" db="EMBL/GenBank/DDBJ databases">
        <authorList>
            <consortium name="DOE Joint Genome Institute"/>
            <person name="Ahrendt S."/>
            <person name="Riley R."/>
            <person name="Andreopoulos W."/>
            <person name="Labutti K."/>
            <person name="Pangilinan J."/>
            <person name="Ruiz-Duenas F.J."/>
            <person name="Barrasa J.M."/>
            <person name="Sanchez-Garcia M."/>
            <person name="Camarero S."/>
            <person name="Miyauchi S."/>
            <person name="Serrano A."/>
            <person name="Linde D."/>
            <person name="Babiker R."/>
            <person name="Drula E."/>
            <person name="Ayuso-Fernandez I."/>
            <person name="Pacheco R."/>
            <person name="Padilla G."/>
            <person name="Ferreira P."/>
            <person name="Barriuso J."/>
            <person name="Kellner H."/>
            <person name="Castanera R."/>
            <person name="Alfaro M."/>
            <person name="Ramirez L."/>
            <person name="Pisabarro A.G."/>
            <person name="Kuo A."/>
            <person name="Tritt A."/>
            <person name="Lipzen A."/>
            <person name="He G."/>
            <person name="Yan M."/>
            <person name="Ng V."/>
            <person name="Cullen D."/>
            <person name="Martin F."/>
            <person name="Rosso M.-N."/>
            <person name="Henrissat B."/>
            <person name="Hibbett D."/>
            <person name="Martinez A.T."/>
            <person name="Grigoriev I.V."/>
        </authorList>
    </citation>
    <scope>NUCLEOTIDE SEQUENCE</scope>
    <source>
        <strain evidence="3">AH 40177</strain>
    </source>
</reference>
<organism evidence="3 4">
    <name type="scientific">Rhodocollybia butyracea</name>
    <dbReference type="NCBI Taxonomy" id="206335"/>
    <lineage>
        <taxon>Eukaryota</taxon>
        <taxon>Fungi</taxon>
        <taxon>Dikarya</taxon>
        <taxon>Basidiomycota</taxon>
        <taxon>Agaricomycotina</taxon>
        <taxon>Agaricomycetes</taxon>
        <taxon>Agaricomycetidae</taxon>
        <taxon>Agaricales</taxon>
        <taxon>Marasmiineae</taxon>
        <taxon>Omphalotaceae</taxon>
        <taxon>Rhodocollybia</taxon>
    </lineage>
</organism>
<sequence>MSAASHTPGNLAGSSGPPRMQPKTGRNTVIAMALLVSGFSGFYYSMKQRDDQRKKKGNLQQYELAVATRPADIHLDQITSPIDGSHLPKAPVQTHNAQHAARTPGWSTNTESAVPHHHHIHQPAPQREKGDGSGQVYTKKNMKDYMYNIRI</sequence>
<comment type="caution">
    <text evidence="3">The sequence shown here is derived from an EMBL/GenBank/DDBJ whole genome shotgun (WGS) entry which is preliminary data.</text>
</comment>
<evidence type="ECO:0000256" key="2">
    <source>
        <dbReference type="SAM" id="Phobius"/>
    </source>
</evidence>
<feature type="region of interest" description="Disordered" evidence="1">
    <location>
        <begin position="102"/>
        <end position="137"/>
    </location>
</feature>
<dbReference type="EMBL" id="JADNRY010000017">
    <property type="protein sequence ID" value="KAF9073511.1"/>
    <property type="molecule type" value="Genomic_DNA"/>
</dbReference>
<keyword evidence="2" id="KW-0812">Transmembrane</keyword>
<dbReference type="AlphaFoldDB" id="A0A9P5Q1V3"/>
<name>A0A9P5Q1V3_9AGAR</name>
<keyword evidence="2" id="KW-1133">Transmembrane helix</keyword>
<feature type="region of interest" description="Disordered" evidence="1">
    <location>
        <begin position="1"/>
        <end position="24"/>
    </location>
</feature>
<gene>
    <name evidence="3" type="ORF">BDP27DRAFT_1444863</name>
</gene>
<dbReference type="Proteomes" id="UP000772434">
    <property type="component" value="Unassembled WGS sequence"/>
</dbReference>
<feature type="transmembrane region" description="Helical" evidence="2">
    <location>
        <begin position="28"/>
        <end position="46"/>
    </location>
</feature>
<proteinExistence type="predicted"/>
<keyword evidence="2" id="KW-0472">Membrane</keyword>
<accession>A0A9P5Q1V3</accession>
<dbReference type="OrthoDB" id="2850836at2759"/>
<evidence type="ECO:0000256" key="1">
    <source>
        <dbReference type="SAM" id="MobiDB-lite"/>
    </source>
</evidence>